<feature type="compositionally biased region" description="Low complexity" evidence="1">
    <location>
        <begin position="636"/>
        <end position="647"/>
    </location>
</feature>
<sequence length="729" mass="80403">MFQWAQGLVARVCSGFRRRDGTSQAVALGAVRQGRGVKEGRGRSRFRGGQYHCAPRLHTEYPWGTFFHAGSFHSDASPLASFPAHGQLGRRSVPLPESLAGFFQLFVALSIFGLFLEFCQSLAVSATFLDLGKLFGNFTIACLSLAGLYGSNLRKALNYRAGRTSDIQTPARKTALRDNLRQTFTQNDILEKMKEDETVGRYAERILENETKLFQNENTNNWATYVLMLVREEANTRAALALMDQERDKAQKDYDAAAAREDDVTNKLALTADQILGWEKASKALTGGNTVDPVTFENLLRTFRQTNDLAPIANLITPSERPMPMNSTTLANTIATKVEEFRQGVADLIGGTPPTNANLGETLEWAKRQVRRFSKASSMTGIATQAHADLAVALGEDEQLSWEELLEKDALDSIAQARLLVQLQTTAPQSTPTGLFSATEVPEFTDAKSYWSWRSAFRRFTNSVNVAPAAVPQALNRILSRFTGNLAEVGQRWDVNSLANGNNWPTALARFIQELDDRFLDPEFLRDCAKSFQAFRPSPTMTPQAFFIELENRHLNYNEAAALATPPRPAISNEELIQQVLAVLPTDVRTSVYQLHANPDSLPLRELRSLVIRIWNNMPKPVSQPQTARAAPVQPTPKKTIAAAPAAPSELRTRACGLRSSYDSPSPTVPAALRGSLYHKDSASSDENSAAQARNKACLAAGVCEACRRPRSQHPRGTTFKAVTPFRSA</sequence>
<gene>
    <name evidence="2" type="ORF">ESCO_000690</name>
</gene>
<name>A0A0M8MV06_ESCWE</name>
<dbReference type="Proteomes" id="UP000053831">
    <property type="component" value="Unassembled WGS sequence"/>
</dbReference>
<evidence type="ECO:0000313" key="2">
    <source>
        <dbReference type="EMBL" id="KOS19118.1"/>
    </source>
</evidence>
<organism evidence="2 3">
    <name type="scientific">Escovopsis weberi</name>
    <dbReference type="NCBI Taxonomy" id="150374"/>
    <lineage>
        <taxon>Eukaryota</taxon>
        <taxon>Fungi</taxon>
        <taxon>Dikarya</taxon>
        <taxon>Ascomycota</taxon>
        <taxon>Pezizomycotina</taxon>
        <taxon>Sordariomycetes</taxon>
        <taxon>Hypocreomycetidae</taxon>
        <taxon>Hypocreales</taxon>
        <taxon>Hypocreaceae</taxon>
        <taxon>Escovopsis</taxon>
    </lineage>
</organism>
<feature type="region of interest" description="Disordered" evidence="1">
    <location>
        <begin position="710"/>
        <end position="729"/>
    </location>
</feature>
<dbReference type="OrthoDB" id="5445920at2759"/>
<evidence type="ECO:0000256" key="1">
    <source>
        <dbReference type="SAM" id="MobiDB-lite"/>
    </source>
</evidence>
<dbReference type="EMBL" id="LGSR01000020">
    <property type="protein sequence ID" value="KOS19118.1"/>
    <property type="molecule type" value="Genomic_DNA"/>
</dbReference>
<comment type="caution">
    <text evidence="2">The sequence shown here is derived from an EMBL/GenBank/DDBJ whole genome shotgun (WGS) entry which is preliminary data.</text>
</comment>
<evidence type="ECO:0000313" key="3">
    <source>
        <dbReference type="Proteomes" id="UP000053831"/>
    </source>
</evidence>
<dbReference type="AlphaFoldDB" id="A0A0M8MV06"/>
<accession>A0A0M8MV06</accession>
<proteinExistence type="predicted"/>
<reference evidence="2 3" key="1">
    <citation type="submission" date="2015-07" db="EMBL/GenBank/DDBJ databases">
        <title>The genome of the fungus Escovopsis weberi, a specialized disease agent of ant agriculture.</title>
        <authorList>
            <person name="de Man T.J."/>
            <person name="Stajich J.E."/>
            <person name="Kubicek C.P."/>
            <person name="Chenthamara K."/>
            <person name="Atanasova L."/>
            <person name="Druzhinina I.S."/>
            <person name="Birnbaum S."/>
            <person name="Barribeau S.M."/>
            <person name="Teiling C."/>
            <person name="Suen G."/>
            <person name="Currie C."/>
            <person name="Gerardo N.M."/>
        </authorList>
    </citation>
    <scope>NUCLEOTIDE SEQUENCE [LARGE SCALE GENOMIC DNA]</scope>
</reference>
<feature type="region of interest" description="Disordered" evidence="1">
    <location>
        <begin position="622"/>
        <end position="647"/>
    </location>
</feature>
<protein>
    <submittedName>
        <fullName evidence="2">Uncharacterized protein</fullName>
    </submittedName>
</protein>
<keyword evidence="3" id="KW-1185">Reference proteome</keyword>